<dbReference type="PANTHER" id="PTHR11709:SF87">
    <property type="entry name" value="LACCASE"/>
    <property type="match status" value="1"/>
</dbReference>
<dbReference type="Pfam" id="PF00394">
    <property type="entry name" value="Cu-oxidase"/>
    <property type="match status" value="1"/>
</dbReference>
<keyword evidence="11" id="KW-0325">Glycoprotein</keyword>
<evidence type="ECO:0000256" key="9">
    <source>
        <dbReference type="ARBA" id="ARBA00023002"/>
    </source>
</evidence>
<evidence type="ECO:0000256" key="14">
    <source>
        <dbReference type="ARBA" id="ARBA00047684"/>
    </source>
</evidence>
<evidence type="ECO:0000256" key="3">
    <source>
        <dbReference type="ARBA" id="ARBA00010609"/>
    </source>
</evidence>
<dbReference type="CDD" id="cd13854">
    <property type="entry name" value="CuRO_1_MaLCC_like"/>
    <property type="match status" value="1"/>
</dbReference>
<accession>A0A0G4LXT6</accession>
<sequence length="951" mass="102934">MSLRFICFGLVACWVAGLTSAMPATDPPLRPFGKYGCGQHSPKNRACWRDNFDIFTDTSSKIPDTGKTRTYDLTITNVSSFSSADGVSKPAMLINGQFPGPTIVADWGDWVKINVHNQLQHNGTSIHWHGIWQKNTNDQDGANGVTECPIPPGASKTYLFRMHQYGTAWYHSHFSSQYGNGVVGTIQINGPASANYDVDLGPFSITDWYYETADRLERRAELVSNGPPPESDNVLFNGTHVNAQGGGQYSRTTLQPGKKHRLRLINTSSDNAFTVSMVGHTFTVIETDLVPVVPVKKDTLFLTVGQRYDVIIEANQKVENYWFNATLASSRFCGTTRIKQPAAIFSYAGASKTKQPTNPGTPVNAVCSDTVGFSPVVTKGAPKEEFLKSQGYLDVNLKTPVIDDVAVFRWEVNGSSINVEWDRPILEYIREGDFDWPREANVIDIAQKNVWTFWVLQNLGPAPHPMHLHGHDFLVLGAGDGQFDRVAGVNSLNFDNPIRRDVAELPGGGHLVIAFQTDNPGAHLLHCHIAWHVSRGLSVMFLERKGDIPTTVNLDNLEPNCKKWRAYEPTAVWPQSDSEERCFPVLVGLGLHVRPPHFDSWGQLQTSKLKLKLKLKLKFELELPHLTSSTPPIHVTYSIAIIIIIINQIIITSPTRPVAQETFPPYSSSAPTAKAMPPIKLSLNGQNLTIPAVPLTPSAFAPFGDVIQNPHPAVAPSPTLPPHLALRAVSANQGSAIKYQHPSVPANHYATAPSGTPAQPVLNLFVCAARPLDHPHPPAPPPISTLLPYTPVVHQGPGLFRVRILERHPFTTQTFAPLAGPDRSPAAGYLVIVAPSKAAGPEDEGLPNPDPGTAASASGTSGYPGRGVPDLAGLRAFVATTGQAVTYGAGTWHAPMVALGPQGTSVEFVVTQFANGVADEDCQEVVFGAGQDGSVVVQVPERSGLGGLAKL</sequence>
<keyword evidence="6" id="KW-0659">Purine metabolism</keyword>
<dbReference type="Proteomes" id="UP000044602">
    <property type="component" value="Unassembled WGS sequence"/>
</dbReference>
<evidence type="ECO:0000259" key="19">
    <source>
        <dbReference type="Pfam" id="PF07732"/>
    </source>
</evidence>
<evidence type="ECO:0000259" key="17">
    <source>
        <dbReference type="Pfam" id="PF00394"/>
    </source>
</evidence>
<dbReference type="Pfam" id="PF04115">
    <property type="entry name" value="Ureidogly_lyase"/>
    <property type="match status" value="1"/>
</dbReference>
<name>A0A0G4LXT6_VERLO</name>
<feature type="signal peptide" evidence="16">
    <location>
        <begin position="1"/>
        <end position="21"/>
    </location>
</feature>
<evidence type="ECO:0000313" key="20">
    <source>
        <dbReference type="EMBL" id="CRK26836.1"/>
    </source>
</evidence>
<dbReference type="InterPro" id="IPR002355">
    <property type="entry name" value="Cu_oxidase_Cu_BS"/>
</dbReference>
<keyword evidence="10" id="KW-0186">Copper</keyword>
<evidence type="ECO:0000256" key="11">
    <source>
        <dbReference type="ARBA" id="ARBA00023180"/>
    </source>
</evidence>
<dbReference type="PROSITE" id="PS00080">
    <property type="entry name" value="MULTICOPPER_OXIDASE2"/>
    <property type="match status" value="1"/>
</dbReference>
<dbReference type="EMBL" id="CVQH01020306">
    <property type="protein sequence ID" value="CRK26836.1"/>
    <property type="molecule type" value="Genomic_DNA"/>
</dbReference>
<feature type="chain" id="PRO_5002566938" description="laccase" evidence="16">
    <location>
        <begin position="22"/>
        <end position="951"/>
    </location>
</feature>
<comment type="similarity">
    <text evidence="3">Belongs to the multicopper oxidase family.</text>
</comment>
<dbReference type="GO" id="GO:0006144">
    <property type="term" value="P:purine nucleobase metabolic process"/>
    <property type="evidence" value="ECO:0007669"/>
    <property type="project" value="UniProtKB-KW"/>
</dbReference>
<feature type="domain" description="Plastocyanin-like" evidence="18">
    <location>
        <begin position="428"/>
        <end position="546"/>
    </location>
</feature>
<feature type="domain" description="Plastocyanin-like" evidence="17">
    <location>
        <begin position="202"/>
        <end position="350"/>
    </location>
</feature>
<dbReference type="STRING" id="100787.A0A0G4LXT6"/>
<comment type="subunit">
    <text evidence="4">Homodimer.</text>
</comment>
<dbReference type="InterPro" id="IPR047233">
    <property type="entry name" value="UAH_cupin"/>
</dbReference>
<dbReference type="Pfam" id="PF07732">
    <property type="entry name" value="Cu-oxidase_3"/>
    <property type="match status" value="1"/>
</dbReference>
<dbReference type="Gene3D" id="2.60.40.420">
    <property type="entry name" value="Cupredoxins - blue copper proteins"/>
    <property type="match status" value="3"/>
</dbReference>
<evidence type="ECO:0000259" key="18">
    <source>
        <dbReference type="Pfam" id="PF07731"/>
    </source>
</evidence>
<keyword evidence="21" id="KW-1185">Reference proteome</keyword>
<gene>
    <name evidence="20" type="ORF">BN1708_000644</name>
</gene>
<dbReference type="InterPro" id="IPR011707">
    <property type="entry name" value="Cu-oxidase-like_N"/>
</dbReference>
<dbReference type="InterPro" id="IPR011706">
    <property type="entry name" value="Cu-oxidase_C"/>
</dbReference>
<evidence type="ECO:0000256" key="13">
    <source>
        <dbReference type="ARBA" id="ARBA00023239"/>
    </source>
</evidence>
<feature type="domain" description="Plastocyanin-like" evidence="19">
    <location>
        <begin position="82"/>
        <end position="192"/>
    </location>
</feature>
<dbReference type="FunFam" id="2.60.40.420:FF:000021">
    <property type="entry name" value="Extracellular dihydrogeodin oxidase/laccase"/>
    <property type="match status" value="1"/>
</dbReference>
<dbReference type="InterPro" id="IPR007247">
    <property type="entry name" value="Ureidogly_lyase"/>
</dbReference>
<keyword evidence="12" id="KW-0439">Lignin degradation</keyword>
<comment type="cofactor">
    <cofactor evidence="2">
        <name>Cu cation</name>
        <dbReference type="ChEBI" id="CHEBI:23378"/>
    </cofactor>
</comment>
<evidence type="ECO:0000256" key="16">
    <source>
        <dbReference type="SAM" id="SignalP"/>
    </source>
</evidence>
<dbReference type="CDD" id="cd20298">
    <property type="entry name" value="cupin_UAH"/>
    <property type="match status" value="1"/>
</dbReference>
<dbReference type="Gene3D" id="2.60.120.480">
    <property type="entry name" value="Ureidoglycolate hydrolase"/>
    <property type="match status" value="1"/>
</dbReference>
<dbReference type="InterPro" id="IPR045087">
    <property type="entry name" value="Cu-oxidase_fam"/>
</dbReference>
<evidence type="ECO:0000256" key="12">
    <source>
        <dbReference type="ARBA" id="ARBA00023185"/>
    </source>
</evidence>
<reference evidence="21" key="1">
    <citation type="submission" date="2015-05" db="EMBL/GenBank/DDBJ databases">
        <authorList>
            <person name="Fogelqvist Johan"/>
        </authorList>
    </citation>
    <scope>NUCLEOTIDE SEQUENCE [LARGE SCALE GENOMIC DNA]</scope>
</reference>
<dbReference type="GO" id="GO:0052716">
    <property type="term" value="F:hydroquinone:oxygen oxidoreductase activity"/>
    <property type="evidence" value="ECO:0007669"/>
    <property type="project" value="UniProtKB-EC"/>
</dbReference>
<dbReference type="FunFam" id="2.60.40.420:FF:000045">
    <property type="entry name" value="Laccase 2"/>
    <property type="match status" value="1"/>
</dbReference>
<evidence type="ECO:0000256" key="6">
    <source>
        <dbReference type="ARBA" id="ARBA00022631"/>
    </source>
</evidence>
<dbReference type="SUPFAM" id="SSF51182">
    <property type="entry name" value="RmlC-like cupins"/>
    <property type="match status" value="1"/>
</dbReference>
<dbReference type="InterPro" id="IPR008972">
    <property type="entry name" value="Cupredoxin"/>
</dbReference>
<dbReference type="PANTHER" id="PTHR11709">
    <property type="entry name" value="MULTI-COPPER OXIDASE"/>
    <property type="match status" value="1"/>
</dbReference>
<keyword evidence="9" id="KW-0560">Oxidoreductase</keyword>
<evidence type="ECO:0000256" key="2">
    <source>
        <dbReference type="ARBA" id="ARBA00001935"/>
    </source>
</evidence>
<evidence type="ECO:0000256" key="10">
    <source>
        <dbReference type="ARBA" id="ARBA00023008"/>
    </source>
</evidence>
<organism evidence="20 21">
    <name type="scientific">Verticillium longisporum</name>
    <name type="common">Verticillium dahliae var. longisporum</name>
    <dbReference type="NCBI Taxonomy" id="100787"/>
    <lineage>
        <taxon>Eukaryota</taxon>
        <taxon>Fungi</taxon>
        <taxon>Dikarya</taxon>
        <taxon>Ascomycota</taxon>
        <taxon>Pezizomycotina</taxon>
        <taxon>Sordariomycetes</taxon>
        <taxon>Hypocreomycetidae</taxon>
        <taxon>Glomerellales</taxon>
        <taxon>Plectosphaerellaceae</taxon>
        <taxon>Verticillium</taxon>
    </lineage>
</organism>
<keyword evidence="13" id="KW-0456">Lyase</keyword>
<keyword evidence="8 16" id="KW-0732">Signal</keyword>
<dbReference type="GO" id="GO:0046274">
    <property type="term" value="P:lignin catabolic process"/>
    <property type="evidence" value="ECO:0007669"/>
    <property type="project" value="UniProtKB-KW"/>
</dbReference>
<dbReference type="GO" id="GO:0050385">
    <property type="term" value="F:ureidoglycolate lyase activity"/>
    <property type="evidence" value="ECO:0007669"/>
    <property type="project" value="UniProtKB-EC"/>
</dbReference>
<dbReference type="InterPro" id="IPR024060">
    <property type="entry name" value="Ureidoglycolate_lyase_dom_sf"/>
</dbReference>
<dbReference type="SUPFAM" id="SSF49503">
    <property type="entry name" value="Cupredoxins"/>
    <property type="match status" value="3"/>
</dbReference>
<evidence type="ECO:0000256" key="5">
    <source>
        <dbReference type="ARBA" id="ARBA00012297"/>
    </source>
</evidence>
<feature type="region of interest" description="Disordered" evidence="15">
    <location>
        <begin position="839"/>
        <end position="864"/>
    </location>
</feature>
<comment type="catalytic activity">
    <reaction evidence="1">
        <text>4 hydroquinone + O2 = 4 benzosemiquinone + 2 H2O</text>
        <dbReference type="Rhea" id="RHEA:11276"/>
        <dbReference type="ChEBI" id="CHEBI:15377"/>
        <dbReference type="ChEBI" id="CHEBI:15379"/>
        <dbReference type="ChEBI" id="CHEBI:17594"/>
        <dbReference type="ChEBI" id="CHEBI:17977"/>
        <dbReference type="EC" id="1.10.3.2"/>
    </reaction>
</comment>
<proteinExistence type="inferred from homology"/>
<evidence type="ECO:0000256" key="1">
    <source>
        <dbReference type="ARBA" id="ARBA00000349"/>
    </source>
</evidence>
<evidence type="ECO:0000256" key="4">
    <source>
        <dbReference type="ARBA" id="ARBA00011738"/>
    </source>
</evidence>
<dbReference type="CDD" id="cd13901">
    <property type="entry name" value="CuRO_3_MaLCC_like"/>
    <property type="match status" value="1"/>
</dbReference>
<evidence type="ECO:0000313" key="21">
    <source>
        <dbReference type="Proteomes" id="UP000044602"/>
    </source>
</evidence>
<dbReference type="Pfam" id="PF07731">
    <property type="entry name" value="Cu-oxidase_2"/>
    <property type="match status" value="1"/>
</dbReference>
<dbReference type="InterPro" id="IPR001117">
    <property type="entry name" value="Cu-oxidase_2nd"/>
</dbReference>
<dbReference type="GO" id="GO:0005507">
    <property type="term" value="F:copper ion binding"/>
    <property type="evidence" value="ECO:0007669"/>
    <property type="project" value="InterPro"/>
</dbReference>
<dbReference type="GO" id="GO:0000256">
    <property type="term" value="P:allantoin catabolic process"/>
    <property type="evidence" value="ECO:0007669"/>
    <property type="project" value="InterPro"/>
</dbReference>
<evidence type="ECO:0000256" key="8">
    <source>
        <dbReference type="ARBA" id="ARBA00022729"/>
    </source>
</evidence>
<evidence type="ECO:0000256" key="15">
    <source>
        <dbReference type="SAM" id="MobiDB-lite"/>
    </source>
</evidence>
<protein>
    <recommendedName>
        <fullName evidence="5">laccase</fullName>
        <ecNumber evidence="5">1.10.3.2</ecNumber>
    </recommendedName>
</protein>
<dbReference type="EC" id="1.10.3.2" evidence="5"/>
<dbReference type="CDD" id="cd13880">
    <property type="entry name" value="CuRO_2_MaLCC_like"/>
    <property type="match status" value="1"/>
</dbReference>
<dbReference type="InterPro" id="IPR011051">
    <property type="entry name" value="RmlC_Cupin_sf"/>
</dbReference>
<comment type="catalytic activity">
    <reaction evidence="14">
        <text>(S)-ureidoglycolate = urea + glyoxylate</text>
        <dbReference type="Rhea" id="RHEA:11304"/>
        <dbReference type="ChEBI" id="CHEBI:16199"/>
        <dbReference type="ChEBI" id="CHEBI:36655"/>
        <dbReference type="ChEBI" id="CHEBI:57296"/>
        <dbReference type="EC" id="4.3.2.3"/>
    </reaction>
</comment>
<evidence type="ECO:0000256" key="7">
    <source>
        <dbReference type="ARBA" id="ARBA00022723"/>
    </source>
</evidence>
<keyword evidence="7" id="KW-0479">Metal-binding</keyword>
<dbReference type="AlphaFoldDB" id="A0A0G4LXT6"/>
<dbReference type="GO" id="GO:0004848">
    <property type="term" value="F:ureidoglycolate hydrolase activity"/>
    <property type="evidence" value="ECO:0007669"/>
    <property type="project" value="InterPro"/>
</dbReference>